<evidence type="ECO:0000313" key="2">
    <source>
        <dbReference type="Proteomes" id="UP000524404"/>
    </source>
</evidence>
<evidence type="ECO:0000313" key="1">
    <source>
        <dbReference type="EMBL" id="MBB6004579.1"/>
    </source>
</evidence>
<protein>
    <submittedName>
        <fullName evidence="1">Uncharacterized protein</fullName>
    </submittedName>
</protein>
<keyword evidence="2" id="KW-1185">Reference proteome</keyword>
<comment type="caution">
    <text evidence="1">The sequence shown here is derived from an EMBL/GenBank/DDBJ whole genome shotgun (WGS) entry which is preliminary data.</text>
</comment>
<accession>A0A841ET50</accession>
<organism evidence="1 2">
    <name type="scientific">Arcicella rosea</name>
    <dbReference type="NCBI Taxonomy" id="502909"/>
    <lineage>
        <taxon>Bacteria</taxon>
        <taxon>Pseudomonadati</taxon>
        <taxon>Bacteroidota</taxon>
        <taxon>Cytophagia</taxon>
        <taxon>Cytophagales</taxon>
        <taxon>Flectobacillaceae</taxon>
        <taxon>Arcicella</taxon>
    </lineage>
</organism>
<gene>
    <name evidence="1" type="ORF">HNP25_003245</name>
</gene>
<dbReference type="Proteomes" id="UP000524404">
    <property type="component" value="Unassembled WGS sequence"/>
</dbReference>
<name>A0A841ET50_9BACT</name>
<dbReference type="EMBL" id="JACHKT010000026">
    <property type="protein sequence ID" value="MBB6004579.1"/>
    <property type="molecule type" value="Genomic_DNA"/>
</dbReference>
<dbReference type="RefSeq" id="WP_184135670.1">
    <property type="nucleotide sequence ID" value="NZ_JACHKT010000026.1"/>
</dbReference>
<proteinExistence type="predicted"/>
<dbReference type="AlphaFoldDB" id="A0A841ET50"/>
<reference evidence="1 2" key="1">
    <citation type="submission" date="2020-08" db="EMBL/GenBank/DDBJ databases">
        <title>Functional genomics of gut bacteria from endangered species of beetles.</title>
        <authorList>
            <person name="Carlos-Shanley C."/>
        </authorList>
    </citation>
    <scope>NUCLEOTIDE SEQUENCE [LARGE SCALE GENOMIC DNA]</scope>
    <source>
        <strain evidence="1 2">S00070</strain>
    </source>
</reference>
<sequence>MSLKSNPGLDPKEIEQLKKECKEAGKKFVYFEDELNDEPDNVEEFVHVQFVGEYKGQEAIFDAVIYSLRLHYNSIVYETAERQAMKSFPLYIPVENRDETYTSNEAMDEEVELFITELIEEIEENEEIKLSEHLEIDEDFEFGIGLEVCLNVDEVNDKVVTKFVDDYLSGNFKLNPTLFSFKTEAED</sequence>